<evidence type="ECO:0000313" key="4">
    <source>
        <dbReference type="Proteomes" id="UP000436468"/>
    </source>
</evidence>
<proteinExistence type="predicted"/>
<protein>
    <submittedName>
        <fullName evidence="3">DUF3302 domain-containing protein</fullName>
    </submittedName>
</protein>
<keyword evidence="4" id="KW-1185">Reference proteome</keyword>
<keyword evidence="2" id="KW-0812">Transmembrane</keyword>
<organism evidence="3 4">
    <name type="scientific">Bradyrhizobium pachyrhizi</name>
    <dbReference type="NCBI Taxonomy" id="280333"/>
    <lineage>
        <taxon>Bacteria</taxon>
        <taxon>Pseudomonadati</taxon>
        <taxon>Pseudomonadota</taxon>
        <taxon>Alphaproteobacteria</taxon>
        <taxon>Hyphomicrobiales</taxon>
        <taxon>Nitrobacteraceae</taxon>
        <taxon>Bradyrhizobium</taxon>
    </lineage>
</organism>
<name>A0A844SJX3_9BRAD</name>
<feature type="transmembrane region" description="Helical" evidence="2">
    <location>
        <begin position="7"/>
        <end position="31"/>
    </location>
</feature>
<keyword evidence="2" id="KW-0472">Membrane</keyword>
<evidence type="ECO:0000313" key="3">
    <source>
        <dbReference type="EMBL" id="MVT67298.1"/>
    </source>
</evidence>
<dbReference type="EMBL" id="WQNF01000012">
    <property type="protein sequence ID" value="MVT67298.1"/>
    <property type="molecule type" value="Genomic_DNA"/>
</dbReference>
<dbReference type="AlphaFoldDB" id="A0A844SJX3"/>
<feature type="transmembrane region" description="Helical" evidence="2">
    <location>
        <begin position="51"/>
        <end position="73"/>
    </location>
</feature>
<evidence type="ECO:0000256" key="1">
    <source>
        <dbReference type="SAM" id="MobiDB-lite"/>
    </source>
</evidence>
<dbReference type="Proteomes" id="UP000436468">
    <property type="component" value="Unassembled WGS sequence"/>
</dbReference>
<dbReference type="InterPro" id="IPR011223">
    <property type="entry name" value="UCP028770"/>
</dbReference>
<dbReference type="RefSeq" id="WP_157345328.1">
    <property type="nucleotide sequence ID" value="NZ_WQNF01000012.1"/>
</dbReference>
<evidence type="ECO:0000256" key="2">
    <source>
        <dbReference type="SAM" id="Phobius"/>
    </source>
</evidence>
<dbReference type="Pfam" id="PF11742">
    <property type="entry name" value="DUF3302"/>
    <property type="match status" value="1"/>
</dbReference>
<keyword evidence="2" id="KW-1133">Transmembrane helix</keyword>
<feature type="region of interest" description="Disordered" evidence="1">
    <location>
        <begin position="89"/>
        <end position="112"/>
    </location>
</feature>
<reference evidence="3 4" key="1">
    <citation type="submission" date="2019-12" db="EMBL/GenBank/DDBJ databases">
        <title>Draft genome sequences Bradyrhizobium cajani AMBPC1010, Bradyrhizobium pachyrhizi AMBPC1040 and Bradyrhizobium yuanmingense ALSPC3051, three plant growth promoting strains isolated from nodules of Cajanus cajan L. in Dominican Republic.</title>
        <authorList>
            <person name="Flores-Felix J.D."/>
            <person name="Araujo J."/>
            <person name="Diaz-Alcantara C."/>
            <person name="Gonzalez-Andres F."/>
            <person name="Velazquez E."/>
        </authorList>
    </citation>
    <scope>NUCLEOTIDE SEQUENCE [LARGE SCALE GENOMIC DNA]</scope>
    <source>
        <strain evidence="3 4">1040</strain>
    </source>
</reference>
<accession>A0A844SJX3</accession>
<gene>
    <name evidence="3" type="ORF">GPL21_19545</name>
</gene>
<comment type="caution">
    <text evidence="3">The sequence shown here is derived from an EMBL/GenBank/DDBJ whole genome shotgun (WGS) entry which is preliminary data.</text>
</comment>
<sequence length="112" mass="11581">MDTSFGILDAFAFAVFAVLIAVAVIIIVSLGQLPGRLAQQWGHPQASAVNVAGWIGIATGGLLWPLALIWAFIAPSGSDASKSNQLVGTDAEALSKGQAPLRKPSVDEGMRP</sequence>